<protein>
    <submittedName>
        <fullName evidence="1">Uncharacterized protein</fullName>
    </submittedName>
</protein>
<sequence length="744" mass="85256">MKNYLILYFIFISTIFGNKIIHEKVQSVPYGISVPIKAFLNVSETNVHRFSLLYRPIGNIEFIEIPLIHMGNSMYLSEIPGDFLKRDVLEYYLLLEMSNQTQAYFPSFDAVNNPIRIHIESPDTGQINESTLSENIRDFDIEGITPDLVIISPKPGERVLRQDLYIALSYFSIKDVDPKRVKVFLDGKDVSGKAQIDSSYLSIPSIGITAGLHTVRVNISNIYGQKFNDFSWSFTVVPGDVIGFGTIKKQTSKIWANYTGGKVNKQNLDFGEINFNYNIDLDWLLMDVVYSKSSLENKNTQPKDRYYINFKNDFMKLKLGDSYPNVDEYGWNGKRVRGINFIFDKGPIYLNVINGKTNRAVQGDPDNNAMFISNIDSTLTDWTIGLSRNNYTFQQDVFASKVKFKFGKKAYWDINYIKVQDNIATVSRIVPNAIITLPDELVPEINSALILDDYFQSTGNLYSIRYDSLINNYSTIFNNVDTLFLPTKNWEGDKPQGNFILGSNVQFGFDDSRILIKSGFSLSLLNLNKWNNIQNISELDSLSYDVTNDAFFFEYINLDTSINISQYESYFNFSENGQPLIPFIFKNDTMTVTKFLNLSSLNRYSKLQLRYLGHRIELGKKRNGPDYYSILNPFIRTNYQENYFSDGVNLFQNKLLMYFKKSKITEGLYSEQVTPIDTKRNLFNISLYPGSGLPTFNFGFISSHRSNGLDKLNIISDTVEGTTSTTIITDTLDNRIDLLSNQFN</sequence>
<feature type="non-terminal residue" evidence="1">
    <location>
        <position position="744"/>
    </location>
</feature>
<proteinExistence type="predicted"/>
<organism evidence="1">
    <name type="scientific">marine metagenome</name>
    <dbReference type="NCBI Taxonomy" id="408172"/>
    <lineage>
        <taxon>unclassified sequences</taxon>
        <taxon>metagenomes</taxon>
        <taxon>ecological metagenomes</taxon>
    </lineage>
</organism>
<accession>A0A381YLW8</accession>
<dbReference type="AlphaFoldDB" id="A0A381YLW8"/>
<gene>
    <name evidence="1" type="ORF">METZ01_LOCUS130910</name>
</gene>
<reference evidence="1" key="1">
    <citation type="submission" date="2018-05" db="EMBL/GenBank/DDBJ databases">
        <authorList>
            <person name="Lanie J.A."/>
            <person name="Ng W.-L."/>
            <person name="Kazmierczak K.M."/>
            <person name="Andrzejewski T.M."/>
            <person name="Davidsen T.M."/>
            <person name="Wayne K.J."/>
            <person name="Tettelin H."/>
            <person name="Glass J.I."/>
            <person name="Rusch D."/>
            <person name="Podicherti R."/>
            <person name="Tsui H.-C.T."/>
            <person name="Winkler M.E."/>
        </authorList>
    </citation>
    <scope>NUCLEOTIDE SEQUENCE</scope>
</reference>
<dbReference type="PROSITE" id="PS51450">
    <property type="entry name" value="LRR"/>
    <property type="match status" value="1"/>
</dbReference>
<dbReference type="InterPro" id="IPR001611">
    <property type="entry name" value="Leu-rich_rpt"/>
</dbReference>
<evidence type="ECO:0000313" key="1">
    <source>
        <dbReference type="EMBL" id="SVA78056.1"/>
    </source>
</evidence>
<dbReference type="EMBL" id="UINC01018556">
    <property type="protein sequence ID" value="SVA78056.1"/>
    <property type="molecule type" value="Genomic_DNA"/>
</dbReference>
<name>A0A381YLW8_9ZZZZ</name>